<organism evidence="1 2">
    <name type="scientific">Paracoccus lutimaris</name>
    <dbReference type="NCBI Taxonomy" id="1490030"/>
    <lineage>
        <taxon>Bacteria</taxon>
        <taxon>Pseudomonadati</taxon>
        <taxon>Pseudomonadota</taxon>
        <taxon>Alphaproteobacteria</taxon>
        <taxon>Rhodobacterales</taxon>
        <taxon>Paracoccaceae</taxon>
        <taxon>Paracoccus</taxon>
    </lineage>
</organism>
<protein>
    <recommendedName>
        <fullName evidence="3">RND family efflux transporter MFP subunit</fullName>
    </recommendedName>
</protein>
<accession>A0A368Z8E9</accession>
<dbReference type="Proteomes" id="UP000253345">
    <property type="component" value="Unassembled WGS sequence"/>
</dbReference>
<proteinExistence type="predicted"/>
<dbReference type="Gene3D" id="2.40.420.20">
    <property type="match status" value="1"/>
</dbReference>
<dbReference type="AlphaFoldDB" id="A0A368Z8E9"/>
<dbReference type="EMBL" id="QPJL01000002">
    <property type="protein sequence ID" value="RCW88279.1"/>
    <property type="molecule type" value="Genomic_DNA"/>
</dbReference>
<evidence type="ECO:0000313" key="2">
    <source>
        <dbReference type="Proteomes" id="UP000253345"/>
    </source>
</evidence>
<name>A0A368Z8E9_9RHOB</name>
<gene>
    <name evidence="1" type="ORF">DFP89_102209</name>
</gene>
<keyword evidence="2" id="KW-1185">Reference proteome</keyword>
<dbReference type="RefSeq" id="WP_281271190.1">
    <property type="nucleotide sequence ID" value="NZ_QPJL01000002.1"/>
</dbReference>
<reference evidence="1 2" key="1">
    <citation type="submission" date="2018-07" db="EMBL/GenBank/DDBJ databases">
        <title>Genomic Encyclopedia of Type Strains, Phase III (KMG-III): the genomes of soil and plant-associated and newly described type strains.</title>
        <authorList>
            <person name="Whitman W."/>
        </authorList>
    </citation>
    <scope>NUCLEOTIDE SEQUENCE [LARGE SCALE GENOMIC DNA]</scope>
    <source>
        <strain evidence="1 2">CECT 8525</strain>
    </source>
</reference>
<comment type="caution">
    <text evidence="1">The sequence shown here is derived from an EMBL/GenBank/DDBJ whole genome shotgun (WGS) entry which is preliminary data.</text>
</comment>
<evidence type="ECO:0000313" key="1">
    <source>
        <dbReference type="EMBL" id="RCW88279.1"/>
    </source>
</evidence>
<evidence type="ECO:0008006" key="3">
    <source>
        <dbReference type="Google" id="ProtNLM"/>
    </source>
</evidence>
<sequence length="42" mass="4266">MTDGIAVVSEGLNEGDKVIVQGAQRVRNGMVVNAQPAPSAEG</sequence>